<evidence type="ECO:0000256" key="3">
    <source>
        <dbReference type="ARBA" id="ARBA00022723"/>
    </source>
</evidence>
<evidence type="ECO:0000313" key="10">
    <source>
        <dbReference type="Proteomes" id="UP000095401"/>
    </source>
</evidence>
<evidence type="ECO:0000256" key="1">
    <source>
        <dbReference type="ARBA" id="ARBA00022448"/>
    </source>
</evidence>
<evidence type="ECO:0000256" key="6">
    <source>
        <dbReference type="ARBA" id="ARBA00023004"/>
    </source>
</evidence>
<dbReference type="Gene3D" id="1.10.1060.10">
    <property type="entry name" value="Alpha-helical ferredoxin"/>
    <property type="match status" value="1"/>
</dbReference>
<keyword evidence="2" id="KW-0004">4Fe-4S</keyword>
<protein>
    <submittedName>
        <fullName evidence="9">Iron-sulfur cluster-binding protein</fullName>
    </submittedName>
</protein>
<dbReference type="InterPro" id="IPR003741">
    <property type="entry name" value="LUD_dom"/>
</dbReference>
<organism evidence="9 10">
    <name type="scientific">Acidihalobacter yilgarnensis</name>
    <dbReference type="NCBI Taxonomy" id="2819280"/>
    <lineage>
        <taxon>Bacteria</taxon>
        <taxon>Pseudomonadati</taxon>
        <taxon>Pseudomonadota</taxon>
        <taxon>Gammaproteobacteria</taxon>
        <taxon>Chromatiales</taxon>
        <taxon>Ectothiorhodospiraceae</taxon>
        <taxon>Acidihalobacter</taxon>
    </lineage>
</organism>
<accession>A0A1D8IRX6</accession>
<dbReference type="GO" id="GO:0006089">
    <property type="term" value="P:lactate metabolic process"/>
    <property type="evidence" value="ECO:0007669"/>
    <property type="project" value="InterPro"/>
</dbReference>
<proteinExistence type="predicted"/>
<name>A0A1D8IRX6_9GAMM</name>
<keyword evidence="1" id="KW-0813">Transport</keyword>
<dbReference type="PANTHER" id="PTHR47153">
    <property type="entry name" value="LACTATE UTILIZATION PROTEIN B"/>
    <property type="match status" value="1"/>
</dbReference>
<dbReference type="EMBL" id="CP017415">
    <property type="protein sequence ID" value="AOU99157.1"/>
    <property type="molecule type" value="Genomic_DNA"/>
</dbReference>
<evidence type="ECO:0000256" key="7">
    <source>
        <dbReference type="ARBA" id="ARBA00023014"/>
    </source>
</evidence>
<dbReference type="NCBIfam" id="TIGR00273">
    <property type="entry name" value="LutB/LldF family L-lactate oxidation iron-sulfur protein"/>
    <property type="match status" value="1"/>
</dbReference>
<dbReference type="Pfam" id="PF13183">
    <property type="entry name" value="Fer4_8"/>
    <property type="match status" value="1"/>
</dbReference>
<dbReference type="GO" id="GO:0051539">
    <property type="term" value="F:4 iron, 4 sulfur cluster binding"/>
    <property type="evidence" value="ECO:0007669"/>
    <property type="project" value="UniProtKB-KW"/>
</dbReference>
<keyword evidence="7" id="KW-0411">Iron-sulfur</keyword>
<feature type="domain" description="4Fe-4S ferredoxin-type" evidence="8">
    <location>
        <begin position="302"/>
        <end position="330"/>
    </location>
</feature>
<dbReference type="SUPFAM" id="SSF100950">
    <property type="entry name" value="NagB/RpiA/CoA transferase-like"/>
    <property type="match status" value="1"/>
</dbReference>
<dbReference type="InterPro" id="IPR017900">
    <property type="entry name" value="4Fe4S_Fe_S_CS"/>
</dbReference>
<dbReference type="InterPro" id="IPR024185">
    <property type="entry name" value="FTHF_cligase-like_sf"/>
</dbReference>
<dbReference type="InterPro" id="IPR037171">
    <property type="entry name" value="NagB/RpiA_transferase-like"/>
</dbReference>
<evidence type="ECO:0000313" key="9">
    <source>
        <dbReference type="EMBL" id="AOU99157.1"/>
    </source>
</evidence>
<evidence type="ECO:0000259" key="8">
    <source>
        <dbReference type="PROSITE" id="PS51379"/>
    </source>
</evidence>
<evidence type="ECO:0000256" key="5">
    <source>
        <dbReference type="ARBA" id="ARBA00022982"/>
    </source>
</evidence>
<gene>
    <name evidence="9" type="ORF">BI364_15535</name>
</gene>
<reference evidence="10" key="1">
    <citation type="submission" date="2016-09" db="EMBL/GenBank/DDBJ databases">
        <title>Acidihalobacter prosperus F5.</title>
        <authorList>
            <person name="Khaleque H.N."/>
            <person name="Ramsay J.P."/>
            <person name="Kaksonen A.H."/>
            <person name="Boxall N.J."/>
            <person name="Watkin E.L.J."/>
        </authorList>
    </citation>
    <scope>NUCLEOTIDE SEQUENCE [LARGE SCALE GENOMIC DNA]</scope>
    <source>
        <strain evidence="10">F5</strain>
    </source>
</reference>
<dbReference type="InterPro" id="IPR017896">
    <property type="entry name" value="4Fe4S_Fe-S-bd"/>
</dbReference>
<dbReference type="PROSITE" id="PS51379">
    <property type="entry name" value="4FE4S_FER_2"/>
    <property type="match status" value="1"/>
</dbReference>
<dbReference type="PROSITE" id="PS00198">
    <property type="entry name" value="4FE4S_FER_1"/>
    <property type="match status" value="1"/>
</dbReference>
<dbReference type="InterPro" id="IPR004452">
    <property type="entry name" value="LutB/LldF"/>
</dbReference>
<dbReference type="Gene3D" id="3.40.50.10420">
    <property type="entry name" value="NagB/RpiA/CoA transferase-like"/>
    <property type="match status" value="1"/>
</dbReference>
<dbReference type="KEGG" id="aprs:BI364_15535"/>
<evidence type="ECO:0000256" key="2">
    <source>
        <dbReference type="ARBA" id="ARBA00022485"/>
    </source>
</evidence>
<dbReference type="Pfam" id="PF02589">
    <property type="entry name" value="LUD_dom"/>
    <property type="match status" value="1"/>
</dbReference>
<keyword evidence="6" id="KW-0408">Iron</keyword>
<dbReference type="PANTHER" id="PTHR47153:SF2">
    <property type="entry name" value="LACTATE UTILIZATION PROTEIN B"/>
    <property type="match status" value="1"/>
</dbReference>
<dbReference type="RefSeq" id="WP_070079509.1">
    <property type="nucleotide sequence ID" value="NZ_CP017415.1"/>
</dbReference>
<keyword evidence="5" id="KW-0249">Electron transport</keyword>
<dbReference type="Proteomes" id="UP000095401">
    <property type="component" value="Chromosome"/>
</dbReference>
<keyword evidence="4" id="KW-0677">Repeat</keyword>
<dbReference type="AlphaFoldDB" id="A0A1D8IRX6"/>
<dbReference type="SUPFAM" id="SSF46548">
    <property type="entry name" value="alpha-helical ferredoxin"/>
    <property type="match status" value="1"/>
</dbReference>
<keyword evidence="10" id="KW-1185">Reference proteome</keyword>
<dbReference type="GO" id="GO:0046872">
    <property type="term" value="F:metal ion binding"/>
    <property type="evidence" value="ECO:0007669"/>
    <property type="project" value="UniProtKB-KW"/>
</dbReference>
<evidence type="ECO:0000256" key="4">
    <source>
        <dbReference type="ARBA" id="ARBA00022737"/>
    </source>
</evidence>
<keyword evidence="3" id="KW-0479">Metal-binding</keyword>
<sequence length="457" mass="49584">MAHESRIDYRANANAILRDTPGVREAVTRATTHFDANREQAYGEIDEVALRDWAAGLRRHVLANLDRYLSQAEENLTAHGVEVHWADDADEALAVLETLVRRHEVRRVVKGKSMLSEEIGTNAALARQGVEVFETDLGEYIIQLAGEHPSHIIAPAIHRSVEDIAEQFEAQLGTARDADPDALAAAARERLREAFLSADMGITGANFVVADTGTVALVENEGNIRISTSIPRVHVAFVGIEKVVPRLADLGSLLPLISRAATGQRLGNYVSLISGPRRADEPDGPEAVHVVFVDNGRSALLGDLEQGEALACIRCGACLNTCPVFRQTGGHPYQWAYSGPIGAVLAPALLGLERAWMLPQASTLCGACEDVCPVRIPLPRMLVTWRQRAADAGLGFTGETMAIKAYRWVATHPGLFHRTMRMLGGPLGHALGGAPVLTEWTRFRVLPPADNAERDKK</sequence>
<dbReference type="InterPro" id="IPR009051">
    <property type="entry name" value="Helical_ferredxn"/>
</dbReference>